<protein>
    <recommendedName>
        <fullName evidence="4">O-antigen ligase domain-containing protein</fullName>
    </recommendedName>
</protein>
<accession>A0A5Q6S575</accession>
<organism evidence="2 3">
    <name type="scientific">Mumia zhuanghuii</name>
    <dbReference type="NCBI Taxonomy" id="2585211"/>
    <lineage>
        <taxon>Bacteria</taxon>
        <taxon>Bacillati</taxon>
        <taxon>Actinomycetota</taxon>
        <taxon>Actinomycetes</taxon>
        <taxon>Propionibacteriales</taxon>
        <taxon>Nocardioidaceae</taxon>
        <taxon>Mumia</taxon>
    </lineage>
</organism>
<keyword evidence="1" id="KW-1133">Transmembrane helix</keyword>
<feature type="transmembrane region" description="Helical" evidence="1">
    <location>
        <begin position="153"/>
        <end position="175"/>
    </location>
</feature>
<feature type="transmembrane region" description="Helical" evidence="1">
    <location>
        <begin position="71"/>
        <end position="88"/>
    </location>
</feature>
<feature type="transmembrane region" description="Helical" evidence="1">
    <location>
        <begin position="254"/>
        <end position="277"/>
    </location>
</feature>
<dbReference type="RefSeq" id="WP_149768524.1">
    <property type="nucleotide sequence ID" value="NZ_VDFQ02000001.1"/>
</dbReference>
<keyword evidence="1" id="KW-0812">Transmembrane</keyword>
<feature type="transmembrane region" description="Helical" evidence="1">
    <location>
        <begin position="6"/>
        <end position="28"/>
    </location>
</feature>
<feature type="transmembrane region" description="Helical" evidence="1">
    <location>
        <begin position="215"/>
        <end position="248"/>
    </location>
</feature>
<name>A0A5Q6S575_9ACTN</name>
<keyword evidence="1" id="KW-0472">Membrane</keyword>
<dbReference type="EMBL" id="VDFQ02000001">
    <property type="protein sequence ID" value="KAA1425349.1"/>
    <property type="molecule type" value="Genomic_DNA"/>
</dbReference>
<dbReference type="Proteomes" id="UP000307768">
    <property type="component" value="Unassembled WGS sequence"/>
</dbReference>
<evidence type="ECO:0000313" key="3">
    <source>
        <dbReference type="Proteomes" id="UP000307768"/>
    </source>
</evidence>
<feature type="transmembrane region" description="Helical" evidence="1">
    <location>
        <begin position="40"/>
        <end position="65"/>
    </location>
</feature>
<feature type="transmembrane region" description="Helical" evidence="1">
    <location>
        <begin position="126"/>
        <end position="146"/>
    </location>
</feature>
<feature type="transmembrane region" description="Helical" evidence="1">
    <location>
        <begin position="369"/>
        <end position="390"/>
    </location>
</feature>
<evidence type="ECO:0000256" key="1">
    <source>
        <dbReference type="SAM" id="Phobius"/>
    </source>
</evidence>
<proteinExistence type="predicted"/>
<feature type="transmembrane region" description="Helical" evidence="1">
    <location>
        <begin position="187"/>
        <end position="208"/>
    </location>
</feature>
<gene>
    <name evidence="2" type="ORF">FE697_005705</name>
</gene>
<evidence type="ECO:0008006" key="4">
    <source>
        <dbReference type="Google" id="ProtNLM"/>
    </source>
</evidence>
<reference evidence="2 3" key="1">
    <citation type="submission" date="2019-09" db="EMBL/GenBank/DDBJ databases">
        <title>Mumia zhuanghuii sp. nov. isolated from the intestinal contents of plateau pika (Ochotona curzoniae) in the Qinghai-Tibet plateau of China.</title>
        <authorList>
            <person name="Tian Z."/>
        </authorList>
    </citation>
    <scope>NUCLEOTIDE SEQUENCE [LARGE SCALE GENOMIC DNA]</scope>
    <source>
        <strain evidence="3">350</strain>
    </source>
</reference>
<feature type="transmembrane region" description="Helical" evidence="1">
    <location>
        <begin position="100"/>
        <end position="120"/>
    </location>
</feature>
<dbReference type="AlphaFoldDB" id="A0A5Q6S575"/>
<sequence>MADDRRIGNVVTPVAAGTAAAAGALAALRSDRALEVVGAVLVALLVWMAPTRIGVVVVVVASVAAGFQVPGAHLAPLLAWALAVLLFARHGMLYRPKVRMFLAFVALGVIAHASTLPVTVPRGREAVVVSVVALLLAAVAVLAVSVAASPPEIVDGVLCAGGLVLAASLALGVIVPEVAVEMGRLRGPFVNANSLGLLSAVLVAGGLTRRHRIGVLVASMAAATLVWSGSRASVTAALAALLWIVALAVVRRRAWWIACAASIVVAASTAIVTGLAVPDIPLFRSTNSRLAGIEYAVGSVRLEWVGGAGFESSPVEIASTPFRWLHDGGLIALVCVLAAYALMLAVAVGRPGPAGALLVVGFVTSLFEGWLFSGGGTMFIAFWLLYLGLISGPESPARQRRVGVDGQALTVRSDVWLPHDAR</sequence>
<evidence type="ECO:0000313" key="2">
    <source>
        <dbReference type="EMBL" id="KAA1425349.1"/>
    </source>
</evidence>
<comment type="caution">
    <text evidence="2">The sequence shown here is derived from an EMBL/GenBank/DDBJ whole genome shotgun (WGS) entry which is preliminary data.</text>
</comment>
<feature type="transmembrane region" description="Helical" evidence="1">
    <location>
        <begin position="330"/>
        <end position="349"/>
    </location>
</feature>